<organism evidence="3 4">
    <name type="scientific">Acanthoscelides obtectus</name>
    <name type="common">Bean weevil</name>
    <name type="synonym">Bruchus obtectus</name>
    <dbReference type="NCBI Taxonomy" id="200917"/>
    <lineage>
        <taxon>Eukaryota</taxon>
        <taxon>Metazoa</taxon>
        <taxon>Ecdysozoa</taxon>
        <taxon>Arthropoda</taxon>
        <taxon>Hexapoda</taxon>
        <taxon>Insecta</taxon>
        <taxon>Pterygota</taxon>
        <taxon>Neoptera</taxon>
        <taxon>Endopterygota</taxon>
        <taxon>Coleoptera</taxon>
        <taxon>Polyphaga</taxon>
        <taxon>Cucujiformia</taxon>
        <taxon>Chrysomeloidea</taxon>
        <taxon>Chrysomelidae</taxon>
        <taxon>Bruchinae</taxon>
        <taxon>Bruchini</taxon>
        <taxon>Acanthoscelides</taxon>
    </lineage>
</organism>
<evidence type="ECO:0000256" key="1">
    <source>
        <dbReference type="SAM" id="Phobius"/>
    </source>
</evidence>
<keyword evidence="4" id="KW-1185">Reference proteome</keyword>
<feature type="non-terminal residue" evidence="3">
    <location>
        <position position="1"/>
    </location>
</feature>
<dbReference type="OrthoDB" id="8191658at2759"/>
<evidence type="ECO:0000313" key="3">
    <source>
        <dbReference type="EMBL" id="CAH2009903.1"/>
    </source>
</evidence>
<feature type="transmembrane region" description="Helical" evidence="1">
    <location>
        <begin position="6"/>
        <end position="24"/>
    </location>
</feature>
<proteinExistence type="predicted"/>
<keyword evidence="1" id="KW-0812">Transmembrane</keyword>
<dbReference type="AlphaFoldDB" id="A0A9P0MCN0"/>
<feature type="transmembrane region" description="Helical" evidence="1">
    <location>
        <begin position="94"/>
        <end position="116"/>
    </location>
</feature>
<evidence type="ECO:0000313" key="2">
    <source>
        <dbReference type="EMBL" id="CAH1989690.1"/>
    </source>
</evidence>
<gene>
    <name evidence="2" type="ORF">ACAOBT_LOCUS19181</name>
    <name evidence="3" type="ORF">ACAOBT_LOCUS31205</name>
</gene>
<reference evidence="3" key="1">
    <citation type="submission" date="2022-03" db="EMBL/GenBank/DDBJ databases">
        <authorList>
            <person name="Sayadi A."/>
        </authorList>
    </citation>
    <scope>NUCLEOTIDE SEQUENCE</scope>
</reference>
<dbReference type="EMBL" id="CAKOFQ010007931">
    <property type="protein sequence ID" value="CAH2009903.1"/>
    <property type="molecule type" value="Genomic_DNA"/>
</dbReference>
<name>A0A9P0MCN0_ACAOB</name>
<protein>
    <submittedName>
        <fullName evidence="3">Uncharacterized protein</fullName>
    </submittedName>
</protein>
<accession>A0A9P0MCN0</accession>
<evidence type="ECO:0000313" key="4">
    <source>
        <dbReference type="Proteomes" id="UP001152888"/>
    </source>
</evidence>
<dbReference type="EMBL" id="CAKOFQ010007068">
    <property type="protein sequence ID" value="CAH1989690.1"/>
    <property type="molecule type" value="Genomic_DNA"/>
</dbReference>
<keyword evidence="1" id="KW-1133">Transmembrane helix</keyword>
<keyword evidence="1" id="KW-0472">Membrane</keyword>
<feature type="transmembrane region" description="Helical" evidence="1">
    <location>
        <begin position="36"/>
        <end position="57"/>
    </location>
</feature>
<comment type="caution">
    <text evidence="3">The sequence shown here is derived from an EMBL/GenBank/DDBJ whole genome shotgun (WGS) entry which is preliminary data.</text>
</comment>
<sequence>YNCYTAVVVVLKVLFEVAGFAFLYDKRKNLSLLDINSVIFIYSTSSLNLIMMTLIYFKSESIHYIQSTLQSAMFQPKSQSQAASARKWKGVARMLQMLFFGNNLFNNIVIIVLAIVKGEKLILAAHKPSMVHWKVFFVYQVRLKQSL</sequence>
<dbReference type="Proteomes" id="UP001152888">
    <property type="component" value="Unassembled WGS sequence"/>
</dbReference>